<organism evidence="3 4">
    <name type="scientific">Eleusine coracana subsp. coracana</name>
    <dbReference type="NCBI Taxonomy" id="191504"/>
    <lineage>
        <taxon>Eukaryota</taxon>
        <taxon>Viridiplantae</taxon>
        <taxon>Streptophyta</taxon>
        <taxon>Embryophyta</taxon>
        <taxon>Tracheophyta</taxon>
        <taxon>Spermatophyta</taxon>
        <taxon>Magnoliopsida</taxon>
        <taxon>Liliopsida</taxon>
        <taxon>Poales</taxon>
        <taxon>Poaceae</taxon>
        <taxon>PACMAD clade</taxon>
        <taxon>Chloridoideae</taxon>
        <taxon>Cynodonteae</taxon>
        <taxon>Eleusininae</taxon>
        <taxon>Eleusine</taxon>
    </lineage>
</organism>
<dbReference type="PANTHER" id="PTHR19338">
    <property type="entry name" value="TRANSLOCASE OF INNER MITOCHONDRIAL MEMBRANE 13 HOMOLOG"/>
    <property type="match status" value="1"/>
</dbReference>
<dbReference type="EMBL" id="BQKI01000008">
    <property type="protein sequence ID" value="GJN00015.1"/>
    <property type="molecule type" value="Genomic_DNA"/>
</dbReference>
<evidence type="ECO:0000259" key="2">
    <source>
        <dbReference type="Pfam" id="PF00931"/>
    </source>
</evidence>
<dbReference type="PANTHER" id="PTHR19338:SF32">
    <property type="entry name" value="OS06G0287500 PROTEIN"/>
    <property type="match status" value="1"/>
</dbReference>
<dbReference type="GO" id="GO:0006952">
    <property type="term" value="P:defense response"/>
    <property type="evidence" value="ECO:0007669"/>
    <property type="project" value="UniProtKB-KW"/>
</dbReference>
<dbReference type="InterPro" id="IPR002182">
    <property type="entry name" value="NB-ARC"/>
</dbReference>
<dbReference type="PRINTS" id="PR00364">
    <property type="entry name" value="DISEASERSIST"/>
</dbReference>
<sequence>MEDSTSSIEVVRYKAAHYVEEAELVGFAGPKNDILELIFRYDIADVQVIWIVGAGGLGKTTLAKKVYESSEICAKFTCRAWIIVSQSFSPKQLLKEIINQLLGADSLKQLFEQYTTLILNESHLADHLKNGLKEKRYFPVLDDLWTMEAWDCIKPTFWGDNEKGSRVLVTTRSRLPMVTE</sequence>
<evidence type="ECO:0000256" key="1">
    <source>
        <dbReference type="ARBA" id="ARBA00022821"/>
    </source>
</evidence>
<reference evidence="3" key="2">
    <citation type="submission" date="2021-12" db="EMBL/GenBank/DDBJ databases">
        <title>Resequencing data analysis of finger millet.</title>
        <authorList>
            <person name="Hatakeyama M."/>
            <person name="Aluri S."/>
            <person name="Balachadran M.T."/>
            <person name="Sivarajan S.R."/>
            <person name="Poveda L."/>
            <person name="Shimizu-Inatsugi R."/>
            <person name="Schlapbach R."/>
            <person name="Sreeman S.M."/>
            <person name="Shimizu K.K."/>
        </authorList>
    </citation>
    <scope>NUCLEOTIDE SEQUENCE</scope>
</reference>
<comment type="caution">
    <text evidence="3">The sequence shown here is derived from an EMBL/GenBank/DDBJ whole genome shotgun (WGS) entry which is preliminary data.</text>
</comment>
<gene>
    <name evidence="3" type="primary">ga17162</name>
    <name evidence="3" type="ORF">PR202_ga17162</name>
</gene>
<protein>
    <recommendedName>
        <fullName evidence="2">NB-ARC domain-containing protein</fullName>
    </recommendedName>
</protein>
<dbReference type="InterPro" id="IPR027417">
    <property type="entry name" value="P-loop_NTPase"/>
</dbReference>
<dbReference type="SUPFAM" id="SSF52540">
    <property type="entry name" value="P-loop containing nucleoside triphosphate hydrolases"/>
    <property type="match status" value="1"/>
</dbReference>
<reference evidence="3" key="1">
    <citation type="journal article" date="2018" name="DNA Res.">
        <title>Multiple hybrid de novo genome assembly of finger millet, an orphan allotetraploid crop.</title>
        <authorList>
            <person name="Hatakeyama M."/>
            <person name="Aluri S."/>
            <person name="Balachadran M.T."/>
            <person name="Sivarajan S.R."/>
            <person name="Patrignani A."/>
            <person name="Gruter S."/>
            <person name="Poveda L."/>
            <person name="Shimizu-Inatsugi R."/>
            <person name="Baeten J."/>
            <person name="Francoijs K.J."/>
            <person name="Nataraja K.N."/>
            <person name="Reddy Y.A.N."/>
            <person name="Phadnis S."/>
            <person name="Ravikumar R.L."/>
            <person name="Schlapbach R."/>
            <person name="Sreeman S.M."/>
            <person name="Shimizu K.K."/>
        </authorList>
    </citation>
    <scope>NUCLEOTIDE SEQUENCE</scope>
</reference>
<evidence type="ECO:0000313" key="4">
    <source>
        <dbReference type="Proteomes" id="UP001054889"/>
    </source>
</evidence>
<keyword evidence="1" id="KW-0611">Plant defense</keyword>
<evidence type="ECO:0000313" key="3">
    <source>
        <dbReference type="EMBL" id="GJN00015.1"/>
    </source>
</evidence>
<dbReference type="AlphaFoldDB" id="A0AAV5CPU4"/>
<dbReference type="Pfam" id="PF00931">
    <property type="entry name" value="NB-ARC"/>
    <property type="match status" value="1"/>
</dbReference>
<dbReference type="GO" id="GO:0043531">
    <property type="term" value="F:ADP binding"/>
    <property type="evidence" value="ECO:0007669"/>
    <property type="project" value="InterPro"/>
</dbReference>
<name>A0AAV5CPU4_ELECO</name>
<dbReference type="FunFam" id="3.40.50.300:FF:001091">
    <property type="entry name" value="Probable disease resistance protein At1g61300"/>
    <property type="match status" value="1"/>
</dbReference>
<feature type="domain" description="NB-ARC" evidence="2">
    <location>
        <begin position="44"/>
        <end position="174"/>
    </location>
</feature>
<dbReference type="Gene3D" id="3.40.50.300">
    <property type="entry name" value="P-loop containing nucleotide triphosphate hydrolases"/>
    <property type="match status" value="1"/>
</dbReference>
<keyword evidence="4" id="KW-1185">Reference proteome</keyword>
<proteinExistence type="predicted"/>
<accession>A0AAV5CPU4</accession>
<dbReference type="Proteomes" id="UP001054889">
    <property type="component" value="Unassembled WGS sequence"/>
</dbReference>